<evidence type="ECO:0008006" key="3">
    <source>
        <dbReference type="Google" id="ProtNLM"/>
    </source>
</evidence>
<proteinExistence type="predicted"/>
<protein>
    <recommendedName>
        <fullName evidence="3">F-box domain-containing protein</fullName>
    </recommendedName>
</protein>
<name>A0A9P8GCQ0_AURME</name>
<evidence type="ECO:0000313" key="2">
    <source>
        <dbReference type="Proteomes" id="UP000767238"/>
    </source>
</evidence>
<evidence type="ECO:0000313" key="1">
    <source>
        <dbReference type="EMBL" id="KAH0216714.1"/>
    </source>
</evidence>
<dbReference type="OrthoDB" id="5229512at2759"/>
<dbReference type="EMBL" id="JAHFYH010000061">
    <property type="protein sequence ID" value="KAH0216714.1"/>
    <property type="molecule type" value="Genomic_DNA"/>
</dbReference>
<feature type="non-terminal residue" evidence="1">
    <location>
        <position position="319"/>
    </location>
</feature>
<sequence>MRIPTTPTSNKKLIAGLSAGNTNLSNVRFAFVVPKLTAGLLLSMAAPAVQSSSRWRTTPPHIRYKSTVKTTTDTRPSKSRFLGLPGELRNVIYNLVLEETTCDYILNLHDFRIPISKLALVCKQIFREVVGVQFTKDGSEFYWQGHDSGGDLDFSVTQTPMLSADTQRWAERCAMLGAPLNFKHLVFHAPACHGTEPSASRRTWCIHVENGTARVEFPTASTERECAEIWKNNMSEELSEIMHQHKTTSLGIPELEAFRLLLGRFNLHEHFRGKSLHPQALMSNDPEMVRLKATYLGCHLETHPWKYYTERSRLGMHET</sequence>
<gene>
    <name evidence="1" type="ORF">KCV03_g7389</name>
</gene>
<dbReference type="AlphaFoldDB" id="A0A9P8GCQ0"/>
<comment type="caution">
    <text evidence="1">The sequence shown here is derived from an EMBL/GenBank/DDBJ whole genome shotgun (WGS) entry which is preliminary data.</text>
</comment>
<organism evidence="1 2">
    <name type="scientific">Aureobasidium melanogenum</name>
    <name type="common">Aureobasidium pullulans var. melanogenum</name>
    <dbReference type="NCBI Taxonomy" id="46634"/>
    <lineage>
        <taxon>Eukaryota</taxon>
        <taxon>Fungi</taxon>
        <taxon>Dikarya</taxon>
        <taxon>Ascomycota</taxon>
        <taxon>Pezizomycotina</taxon>
        <taxon>Dothideomycetes</taxon>
        <taxon>Dothideomycetidae</taxon>
        <taxon>Dothideales</taxon>
        <taxon>Saccotheciaceae</taxon>
        <taxon>Aureobasidium</taxon>
    </lineage>
</organism>
<accession>A0A9P8GCQ0</accession>
<reference evidence="1" key="1">
    <citation type="journal article" date="2021" name="J Fungi (Basel)">
        <title>Virulence traits and population genomics of the black yeast Aureobasidium melanogenum.</title>
        <authorList>
            <person name="Cernosa A."/>
            <person name="Sun X."/>
            <person name="Gostincar C."/>
            <person name="Fang C."/>
            <person name="Gunde-Cimerman N."/>
            <person name="Song Z."/>
        </authorList>
    </citation>
    <scope>NUCLEOTIDE SEQUENCE</scope>
    <source>
        <strain evidence="1">EXF-8016</strain>
    </source>
</reference>
<reference evidence="1" key="2">
    <citation type="submission" date="2021-08" db="EMBL/GenBank/DDBJ databases">
        <authorList>
            <person name="Gostincar C."/>
            <person name="Sun X."/>
            <person name="Song Z."/>
            <person name="Gunde-Cimerman N."/>
        </authorList>
    </citation>
    <scope>NUCLEOTIDE SEQUENCE</scope>
    <source>
        <strain evidence="1">EXF-8016</strain>
    </source>
</reference>
<dbReference type="Proteomes" id="UP000767238">
    <property type="component" value="Unassembled WGS sequence"/>
</dbReference>